<dbReference type="InterPro" id="IPR036259">
    <property type="entry name" value="MFS_trans_sf"/>
</dbReference>
<dbReference type="Proteomes" id="UP001327093">
    <property type="component" value="Unassembled WGS sequence"/>
</dbReference>
<comment type="subcellular location">
    <subcellularLocation>
        <location evidence="1">Cell membrane</location>
        <topology evidence="1">Multi-pass membrane protein</topology>
    </subcellularLocation>
</comment>
<comment type="caution">
    <text evidence="9">The sequence shown here is derived from an EMBL/GenBank/DDBJ whole genome shotgun (WGS) entry which is preliminary data.</text>
</comment>
<feature type="transmembrane region" description="Helical" evidence="7">
    <location>
        <begin position="178"/>
        <end position="197"/>
    </location>
</feature>
<dbReference type="PANTHER" id="PTHR43045:SF1">
    <property type="entry name" value="SHIKIMATE TRANSPORTER"/>
    <property type="match status" value="1"/>
</dbReference>
<keyword evidence="10" id="KW-1185">Reference proteome</keyword>
<keyword evidence="5 7" id="KW-1133">Transmembrane helix</keyword>
<dbReference type="InterPro" id="IPR020846">
    <property type="entry name" value="MFS_dom"/>
</dbReference>
<feature type="transmembrane region" description="Helical" evidence="7">
    <location>
        <begin position="236"/>
        <end position="260"/>
    </location>
</feature>
<dbReference type="EMBL" id="JAWLNX010000027">
    <property type="protein sequence ID" value="MEB3371380.1"/>
    <property type="molecule type" value="Genomic_DNA"/>
</dbReference>
<dbReference type="RefSeq" id="WP_324268817.1">
    <property type="nucleotide sequence ID" value="NZ_JAWLNX010000027.1"/>
</dbReference>
<protein>
    <submittedName>
        <fullName evidence="9">MFS transporter</fullName>
    </submittedName>
</protein>
<evidence type="ECO:0000313" key="9">
    <source>
        <dbReference type="EMBL" id="MEB3371380.1"/>
    </source>
</evidence>
<reference evidence="9 10" key="1">
    <citation type="submission" date="2023-10" db="EMBL/GenBank/DDBJ databases">
        <title>Saccharopolyspora sp. nov., isolated from mangrove soil.</title>
        <authorList>
            <person name="Lu Y."/>
            <person name="Liu W."/>
        </authorList>
    </citation>
    <scope>NUCLEOTIDE SEQUENCE [LARGE SCALE GENOMIC DNA]</scope>
    <source>
        <strain evidence="9 10">S2-29</strain>
    </source>
</reference>
<evidence type="ECO:0000256" key="2">
    <source>
        <dbReference type="ARBA" id="ARBA00022448"/>
    </source>
</evidence>
<gene>
    <name evidence="9" type="ORF">R4I43_28650</name>
</gene>
<evidence type="ECO:0000256" key="1">
    <source>
        <dbReference type="ARBA" id="ARBA00004651"/>
    </source>
</evidence>
<organism evidence="9 10">
    <name type="scientific">Saccharopolyspora mangrovi</name>
    <dbReference type="NCBI Taxonomy" id="3082379"/>
    <lineage>
        <taxon>Bacteria</taxon>
        <taxon>Bacillati</taxon>
        <taxon>Actinomycetota</taxon>
        <taxon>Actinomycetes</taxon>
        <taxon>Pseudonocardiales</taxon>
        <taxon>Pseudonocardiaceae</taxon>
        <taxon>Saccharopolyspora</taxon>
    </lineage>
</organism>
<name>A0ABU6AIL1_9PSEU</name>
<evidence type="ECO:0000256" key="4">
    <source>
        <dbReference type="ARBA" id="ARBA00022692"/>
    </source>
</evidence>
<evidence type="ECO:0000256" key="5">
    <source>
        <dbReference type="ARBA" id="ARBA00022989"/>
    </source>
</evidence>
<feature type="transmembrane region" description="Helical" evidence="7">
    <location>
        <begin position="143"/>
        <end position="166"/>
    </location>
</feature>
<evidence type="ECO:0000256" key="6">
    <source>
        <dbReference type="ARBA" id="ARBA00023136"/>
    </source>
</evidence>
<evidence type="ECO:0000256" key="7">
    <source>
        <dbReference type="SAM" id="Phobius"/>
    </source>
</evidence>
<keyword evidence="4 7" id="KW-0812">Transmembrane</keyword>
<keyword evidence="3" id="KW-1003">Cell membrane</keyword>
<keyword evidence="6 7" id="KW-0472">Membrane</keyword>
<feature type="transmembrane region" description="Helical" evidence="7">
    <location>
        <begin position="42"/>
        <end position="67"/>
    </location>
</feature>
<feature type="transmembrane region" description="Helical" evidence="7">
    <location>
        <begin position="79"/>
        <end position="100"/>
    </location>
</feature>
<dbReference type="InterPro" id="IPR005828">
    <property type="entry name" value="MFS_sugar_transport-like"/>
</dbReference>
<evidence type="ECO:0000256" key="3">
    <source>
        <dbReference type="ARBA" id="ARBA00022475"/>
    </source>
</evidence>
<evidence type="ECO:0000259" key="8">
    <source>
        <dbReference type="PROSITE" id="PS50850"/>
    </source>
</evidence>
<dbReference type="SUPFAM" id="SSF103473">
    <property type="entry name" value="MFS general substrate transporter"/>
    <property type="match status" value="1"/>
</dbReference>
<feature type="transmembrane region" description="Helical" evidence="7">
    <location>
        <begin position="106"/>
        <end position="131"/>
    </location>
</feature>
<evidence type="ECO:0000313" key="10">
    <source>
        <dbReference type="Proteomes" id="UP001327093"/>
    </source>
</evidence>
<sequence>MSAVAVLSLVGASVEWFDFFLFGTAAALVFPRAYFPASADPFLATLSSFAVLGVGFLARPLGGIIWGHLGDRMGRKATFLAALMTMATASVLIGLLPTYAATGVTAPILLTVLRFAQGLAIGGQWGAAVLLATEFAPKHRRGFYGSFAQVGVPVGVLLGVVAFFLLGTSMTPTAFTSWGWRVPFLLSAGLVGVAIYARKRLDDTPAFRKLQLLAAELPARRRSPVVEVMRRHWGRVLLAGGAFMVINTAFYIYSTFLLTYGTKTAHISQTTMLMATARRSWTSTVRALRRTRCSVAPTTPRRRSPRAPR</sequence>
<dbReference type="PROSITE" id="PS50850">
    <property type="entry name" value="MFS"/>
    <property type="match status" value="1"/>
</dbReference>
<proteinExistence type="predicted"/>
<dbReference type="PANTHER" id="PTHR43045">
    <property type="entry name" value="SHIKIMATE TRANSPORTER"/>
    <property type="match status" value="1"/>
</dbReference>
<dbReference type="Gene3D" id="1.20.1250.20">
    <property type="entry name" value="MFS general substrate transporter like domains"/>
    <property type="match status" value="1"/>
</dbReference>
<dbReference type="Pfam" id="PF00083">
    <property type="entry name" value="Sugar_tr"/>
    <property type="match status" value="1"/>
</dbReference>
<feature type="domain" description="Major facilitator superfamily (MFS) profile" evidence="8">
    <location>
        <begin position="4"/>
        <end position="309"/>
    </location>
</feature>
<accession>A0ABU6AIL1</accession>
<keyword evidence="2" id="KW-0813">Transport</keyword>